<comment type="similarity">
    <text evidence="1">Belongs to the aspartyl/asparaginyl beta-hydroxylase family.</text>
</comment>
<dbReference type="Proteomes" id="UP000717364">
    <property type="component" value="Unassembled WGS sequence"/>
</dbReference>
<keyword evidence="6" id="KW-1185">Reference proteome</keyword>
<dbReference type="SUPFAM" id="SSF51197">
    <property type="entry name" value="Clavaminate synthase-like"/>
    <property type="match status" value="1"/>
</dbReference>
<dbReference type="EMBL" id="JADOES010000002">
    <property type="protein sequence ID" value="MBT9314061.1"/>
    <property type="molecule type" value="Genomic_DNA"/>
</dbReference>
<dbReference type="Pfam" id="PF05118">
    <property type="entry name" value="Asp_Arg_Hydrox"/>
    <property type="match status" value="1"/>
</dbReference>
<evidence type="ECO:0000256" key="3">
    <source>
        <dbReference type="ARBA" id="ARBA00023002"/>
    </source>
</evidence>
<reference evidence="5" key="1">
    <citation type="submission" date="2020-11" db="EMBL/GenBank/DDBJ databases">
        <authorList>
            <person name="Konstantinou D."/>
            <person name="Gkelis S."/>
            <person name="Popin R."/>
            <person name="Fewer D."/>
            <person name="Sivonen K."/>
        </authorList>
    </citation>
    <scope>NUCLEOTIDE SEQUENCE</scope>
    <source>
        <strain evidence="5">TAU-MAC 1115</strain>
    </source>
</reference>
<reference evidence="5" key="2">
    <citation type="journal article" date="2021" name="Mar. Drugs">
        <title>Genome Reduction and Secondary Metabolism of the Marine Sponge-Associated Cyanobacterium Leptothoe.</title>
        <authorList>
            <person name="Konstantinou D."/>
            <person name="Popin R.V."/>
            <person name="Fewer D.P."/>
            <person name="Sivonen K."/>
            <person name="Gkelis S."/>
        </authorList>
    </citation>
    <scope>NUCLEOTIDE SEQUENCE</scope>
    <source>
        <strain evidence="5">TAU-MAC 1115</strain>
    </source>
</reference>
<keyword evidence="3" id="KW-0560">Oxidoreductase</keyword>
<sequence length="286" mass="32563">MNHSQQDLLQALKQAAERDYIASVAEVETSLDAELTRFRNVAFTFTSLPTSSPLTNQDLGQKPYFRLFPNLTAKPYWATSDFPDHISSLLTSLESQFHLLSSEFEQGLQTVQDSFDGTATGYFGTNANWRSYNLVTEEGQVIPEALARFPKIGEILTELASQNFLCKTYFALMSPGLHLPPHCGGQNACLRMHWGLRIPTGDLGIRVANIKRIWENGKCLGFDDTFVHEAWNHTDCDRYIMLMRIMHPELSSIERQAYFEIENKFTQTDTYKTLLQLKQKISVNAH</sequence>
<dbReference type="PANTHER" id="PTHR46332:SF5">
    <property type="entry name" value="ASPARTATE BETA-HYDROXYLASE DOMAIN CONTAINING 2"/>
    <property type="match status" value="1"/>
</dbReference>
<evidence type="ECO:0000313" key="6">
    <source>
        <dbReference type="Proteomes" id="UP000717364"/>
    </source>
</evidence>
<dbReference type="InterPro" id="IPR027443">
    <property type="entry name" value="IPNS-like_sf"/>
</dbReference>
<protein>
    <submittedName>
        <fullName evidence="5">Aspartyl/asparaginyl beta-hydroxylase domain-containing protein</fullName>
    </submittedName>
</protein>
<dbReference type="InterPro" id="IPR007803">
    <property type="entry name" value="Asp/Arg/Pro-Hydrxlase"/>
</dbReference>
<keyword evidence="2" id="KW-0223">Dioxygenase</keyword>
<organism evidence="5 6">
    <name type="scientific">Leptothoe spongobia TAU-MAC 1115</name>
    <dbReference type="NCBI Taxonomy" id="1967444"/>
    <lineage>
        <taxon>Bacteria</taxon>
        <taxon>Bacillati</taxon>
        <taxon>Cyanobacteriota</taxon>
        <taxon>Cyanophyceae</taxon>
        <taxon>Nodosilineales</taxon>
        <taxon>Cymatolegaceae</taxon>
        <taxon>Leptothoe</taxon>
        <taxon>Leptothoe spongobia</taxon>
    </lineage>
</organism>
<feature type="domain" description="Aspartyl/asparaginy/proline hydroxylase" evidence="4">
    <location>
        <begin position="95"/>
        <end position="248"/>
    </location>
</feature>
<gene>
    <name evidence="5" type="ORF">IXB50_01310</name>
</gene>
<dbReference type="PANTHER" id="PTHR46332">
    <property type="entry name" value="ASPARTATE BETA-HYDROXYLASE DOMAIN-CONTAINING PROTEIN 2"/>
    <property type="match status" value="1"/>
</dbReference>
<dbReference type="AlphaFoldDB" id="A0A947DDQ8"/>
<proteinExistence type="inferred from homology"/>
<dbReference type="RefSeq" id="WP_215607131.1">
    <property type="nucleotide sequence ID" value="NZ_JADOES010000002.1"/>
</dbReference>
<accession>A0A947DDQ8</accession>
<dbReference type="InterPro" id="IPR051821">
    <property type="entry name" value="Asp/Asn_beta-hydroxylase"/>
</dbReference>
<comment type="caution">
    <text evidence="5">The sequence shown here is derived from an EMBL/GenBank/DDBJ whole genome shotgun (WGS) entry which is preliminary data.</text>
</comment>
<evidence type="ECO:0000259" key="4">
    <source>
        <dbReference type="Pfam" id="PF05118"/>
    </source>
</evidence>
<evidence type="ECO:0000256" key="2">
    <source>
        <dbReference type="ARBA" id="ARBA00022964"/>
    </source>
</evidence>
<evidence type="ECO:0000256" key="1">
    <source>
        <dbReference type="ARBA" id="ARBA00007730"/>
    </source>
</evidence>
<evidence type="ECO:0000313" key="5">
    <source>
        <dbReference type="EMBL" id="MBT9314061.1"/>
    </source>
</evidence>
<name>A0A947DDQ8_9CYAN</name>
<dbReference type="GO" id="GO:0051213">
    <property type="term" value="F:dioxygenase activity"/>
    <property type="evidence" value="ECO:0007669"/>
    <property type="project" value="UniProtKB-KW"/>
</dbReference>
<dbReference type="Gene3D" id="2.60.120.330">
    <property type="entry name" value="B-lactam Antibiotic, Isopenicillin N Synthase, Chain"/>
    <property type="match status" value="1"/>
</dbReference>